<name>A0A4R6WUA6_9PROT</name>
<dbReference type="InterPro" id="IPR013216">
    <property type="entry name" value="Methyltransf_11"/>
</dbReference>
<feature type="region of interest" description="Disordered" evidence="1">
    <location>
        <begin position="221"/>
        <end position="247"/>
    </location>
</feature>
<dbReference type="EMBL" id="SNYW01000007">
    <property type="protein sequence ID" value="TDQ83399.1"/>
    <property type="molecule type" value="Genomic_DNA"/>
</dbReference>
<organism evidence="3 4">
    <name type="scientific">Dongia mobilis</name>
    <dbReference type="NCBI Taxonomy" id="578943"/>
    <lineage>
        <taxon>Bacteria</taxon>
        <taxon>Pseudomonadati</taxon>
        <taxon>Pseudomonadota</taxon>
        <taxon>Alphaproteobacteria</taxon>
        <taxon>Rhodospirillales</taxon>
        <taxon>Dongiaceae</taxon>
        <taxon>Dongia</taxon>
    </lineage>
</organism>
<keyword evidence="3" id="KW-0489">Methyltransferase</keyword>
<reference evidence="3 4" key="1">
    <citation type="submission" date="2019-03" db="EMBL/GenBank/DDBJ databases">
        <title>Genomic Encyclopedia of Type Strains, Phase III (KMG-III): the genomes of soil and plant-associated and newly described type strains.</title>
        <authorList>
            <person name="Whitman W."/>
        </authorList>
    </citation>
    <scope>NUCLEOTIDE SEQUENCE [LARGE SCALE GENOMIC DNA]</scope>
    <source>
        <strain evidence="3 4">CGMCC 1.7660</strain>
    </source>
</reference>
<proteinExistence type="predicted"/>
<dbReference type="Gene3D" id="3.40.50.150">
    <property type="entry name" value="Vaccinia Virus protein VP39"/>
    <property type="match status" value="1"/>
</dbReference>
<dbReference type="Proteomes" id="UP000295783">
    <property type="component" value="Unassembled WGS sequence"/>
</dbReference>
<dbReference type="Pfam" id="PF08241">
    <property type="entry name" value="Methyltransf_11"/>
    <property type="match status" value="1"/>
</dbReference>
<dbReference type="InterPro" id="IPR029063">
    <property type="entry name" value="SAM-dependent_MTases_sf"/>
</dbReference>
<evidence type="ECO:0000313" key="3">
    <source>
        <dbReference type="EMBL" id="TDQ83399.1"/>
    </source>
</evidence>
<evidence type="ECO:0000256" key="1">
    <source>
        <dbReference type="SAM" id="MobiDB-lite"/>
    </source>
</evidence>
<comment type="caution">
    <text evidence="3">The sequence shown here is derived from an EMBL/GenBank/DDBJ whole genome shotgun (WGS) entry which is preliminary data.</text>
</comment>
<gene>
    <name evidence="3" type="ORF">A8950_1686</name>
</gene>
<keyword evidence="4" id="KW-1185">Reference proteome</keyword>
<dbReference type="OrthoDB" id="9800231at2"/>
<feature type="domain" description="Methyltransferase type 11" evidence="2">
    <location>
        <begin position="58"/>
        <end position="129"/>
    </location>
</feature>
<dbReference type="GO" id="GO:0008757">
    <property type="term" value="F:S-adenosylmethionine-dependent methyltransferase activity"/>
    <property type="evidence" value="ECO:0007669"/>
    <property type="project" value="InterPro"/>
</dbReference>
<accession>A0A4R6WUA6</accession>
<protein>
    <submittedName>
        <fullName evidence="3">Methyltransferase family protein</fullName>
    </submittedName>
</protein>
<sequence>MFQDVVDLSDFYQTPLGHVTRQLLRQRIREMWPDLSGQSLLGLGFATPYLRQFMPEAERVLAIMPAGQGVIHWPGSAPNLTALADETELPLQDYSIDRILMVHALEGSDHPGDMLREAWRVLAGGGRLLLVVPNRRSLWAQVERTPFGFGQPYSSGQVSRLLRSHSFTPIRSMSGLYFLPYRNRSWLKAAPGWERLARRWLPGFAGAILVEATKQVYGAKPVRARKKRPAPQMVPVPQGATRNLRQD</sequence>
<dbReference type="AlphaFoldDB" id="A0A4R6WUA6"/>
<keyword evidence="3" id="KW-0808">Transferase</keyword>
<dbReference type="RefSeq" id="WP_133613155.1">
    <property type="nucleotide sequence ID" value="NZ_SNYW01000007.1"/>
</dbReference>
<dbReference type="SUPFAM" id="SSF53335">
    <property type="entry name" value="S-adenosyl-L-methionine-dependent methyltransferases"/>
    <property type="match status" value="1"/>
</dbReference>
<dbReference type="GO" id="GO:0032259">
    <property type="term" value="P:methylation"/>
    <property type="evidence" value="ECO:0007669"/>
    <property type="project" value="UniProtKB-KW"/>
</dbReference>
<evidence type="ECO:0000313" key="4">
    <source>
        <dbReference type="Proteomes" id="UP000295783"/>
    </source>
</evidence>
<evidence type="ECO:0000259" key="2">
    <source>
        <dbReference type="Pfam" id="PF08241"/>
    </source>
</evidence>